<name>A0A0F9KJB8_9ZZZZ</name>
<sequence>MKQLIAAFSLMFLAISATVIASPTNVRFTHLDKDMDGQISVAEAKKDKEVMRQFTDLDEDGDEKISKKEFESFKP</sequence>
<comment type="caution">
    <text evidence="2">The sequence shown here is derived from an EMBL/GenBank/DDBJ whole genome shotgun (WGS) entry which is preliminary data.</text>
</comment>
<dbReference type="AlphaFoldDB" id="A0A0F9KJB8"/>
<dbReference type="EMBL" id="LAZR01007921">
    <property type="protein sequence ID" value="KKM82063.1"/>
    <property type="molecule type" value="Genomic_DNA"/>
</dbReference>
<gene>
    <name evidence="2" type="ORF">LCGC14_1323360</name>
</gene>
<organism evidence="2">
    <name type="scientific">marine sediment metagenome</name>
    <dbReference type="NCBI Taxonomy" id="412755"/>
    <lineage>
        <taxon>unclassified sequences</taxon>
        <taxon>metagenomes</taxon>
        <taxon>ecological metagenomes</taxon>
    </lineage>
</organism>
<dbReference type="Gene3D" id="1.10.238.10">
    <property type="entry name" value="EF-hand"/>
    <property type="match status" value="1"/>
</dbReference>
<accession>A0A0F9KJB8</accession>
<reference evidence="2" key="1">
    <citation type="journal article" date="2015" name="Nature">
        <title>Complex archaea that bridge the gap between prokaryotes and eukaryotes.</title>
        <authorList>
            <person name="Spang A."/>
            <person name="Saw J.H."/>
            <person name="Jorgensen S.L."/>
            <person name="Zaremba-Niedzwiedzka K."/>
            <person name="Martijn J."/>
            <person name="Lind A.E."/>
            <person name="van Eijk R."/>
            <person name="Schleper C."/>
            <person name="Guy L."/>
            <person name="Ettema T.J."/>
        </authorList>
    </citation>
    <scope>NUCLEOTIDE SEQUENCE</scope>
</reference>
<evidence type="ECO:0000259" key="1">
    <source>
        <dbReference type="PROSITE" id="PS50222"/>
    </source>
</evidence>
<dbReference type="GO" id="GO:0005509">
    <property type="term" value="F:calcium ion binding"/>
    <property type="evidence" value="ECO:0007669"/>
    <property type="project" value="InterPro"/>
</dbReference>
<dbReference type="PROSITE" id="PS50222">
    <property type="entry name" value="EF_HAND_2"/>
    <property type="match status" value="1"/>
</dbReference>
<protein>
    <recommendedName>
        <fullName evidence="1">EF-hand domain-containing protein</fullName>
    </recommendedName>
</protein>
<dbReference type="InterPro" id="IPR011992">
    <property type="entry name" value="EF-hand-dom_pair"/>
</dbReference>
<dbReference type="Pfam" id="PF13202">
    <property type="entry name" value="EF-hand_5"/>
    <property type="match status" value="2"/>
</dbReference>
<proteinExistence type="predicted"/>
<dbReference type="InterPro" id="IPR002048">
    <property type="entry name" value="EF_hand_dom"/>
</dbReference>
<feature type="domain" description="EF-hand" evidence="1">
    <location>
        <begin position="45"/>
        <end position="75"/>
    </location>
</feature>
<dbReference type="SUPFAM" id="SSF47473">
    <property type="entry name" value="EF-hand"/>
    <property type="match status" value="1"/>
</dbReference>
<evidence type="ECO:0000313" key="2">
    <source>
        <dbReference type="EMBL" id="KKM82063.1"/>
    </source>
</evidence>